<reference evidence="1" key="1">
    <citation type="submission" date="2018-05" db="EMBL/GenBank/DDBJ databases">
        <authorList>
            <person name="Lanie J.A."/>
            <person name="Ng W.-L."/>
            <person name="Kazmierczak K.M."/>
            <person name="Andrzejewski T.M."/>
            <person name="Davidsen T.M."/>
            <person name="Wayne K.J."/>
            <person name="Tettelin H."/>
            <person name="Glass J.I."/>
            <person name="Rusch D."/>
            <person name="Podicherti R."/>
            <person name="Tsui H.-C.T."/>
            <person name="Winkler M.E."/>
        </authorList>
    </citation>
    <scope>NUCLEOTIDE SEQUENCE</scope>
</reference>
<name>A0A382EIR4_9ZZZZ</name>
<evidence type="ECO:0000313" key="1">
    <source>
        <dbReference type="EMBL" id="SVB50696.1"/>
    </source>
</evidence>
<gene>
    <name evidence="1" type="ORF">METZ01_LOCUS203550</name>
</gene>
<accession>A0A382EIR4</accession>
<dbReference type="EMBL" id="UINC01044782">
    <property type="protein sequence ID" value="SVB50696.1"/>
    <property type="molecule type" value="Genomic_DNA"/>
</dbReference>
<dbReference type="AlphaFoldDB" id="A0A382EIR4"/>
<proteinExistence type="predicted"/>
<feature type="non-terminal residue" evidence="1">
    <location>
        <position position="1"/>
    </location>
</feature>
<sequence length="62" mass="7139">PPIVDDGPLYTVRDWFPINSASESQYPITIFIDHNMQVVSIQFVSLSKDDANYYIKQMLDAM</sequence>
<protein>
    <submittedName>
        <fullName evidence="1">Uncharacterized protein</fullName>
    </submittedName>
</protein>
<organism evidence="1">
    <name type="scientific">marine metagenome</name>
    <dbReference type="NCBI Taxonomy" id="408172"/>
    <lineage>
        <taxon>unclassified sequences</taxon>
        <taxon>metagenomes</taxon>
        <taxon>ecological metagenomes</taxon>
    </lineage>
</organism>